<dbReference type="Proteomes" id="UP000448575">
    <property type="component" value="Unassembled WGS sequence"/>
</dbReference>
<comment type="catalytic activity">
    <reaction evidence="18">
        <text>L-cysteinyl-[SoxY protein] + thiosulfate + 2 Fe(III)-[cytochrome c] = S-sulfosulfanyl-L-cysteinyl-[SoxY protein] + 2 Fe(II)-[cytochrome c] + 2 H(+)</text>
        <dbReference type="Rhea" id="RHEA:56720"/>
        <dbReference type="Rhea" id="RHEA-COMP:10350"/>
        <dbReference type="Rhea" id="RHEA-COMP:14328"/>
        <dbReference type="Rhea" id="RHEA-COMP:14399"/>
        <dbReference type="Rhea" id="RHEA-COMP:14691"/>
        <dbReference type="ChEBI" id="CHEBI:15378"/>
        <dbReference type="ChEBI" id="CHEBI:29033"/>
        <dbReference type="ChEBI" id="CHEBI:29034"/>
        <dbReference type="ChEBI" id="CHEBI:29950"/>
        <dbReference type="ChEBI" id="CHEBI:33542"/>
        <dbReference type="ChEBI" id="CHEBI:139321"/>
        <dbReference type="EC" id="2.8.5.2"/>
    </reaction>
</comment>
<evidence type="ECO:0000256" key="7">
    <source>
        <dbReference type="ARBA" id="ARBA00022679"/>
    </source>
</evidence>
<dbReference type="PROSITE" id="PS51007">
    <property type="entry name" value="CYTC"/>
    <property type="match status" value="1"/>
</dbReference>
<evidence type="ECO:0000256" key="17">
    <source>
        <dbReference type="ARBA" id="ARBA00032318"/>
    </source>
</evidence>
<dbReference type="AlphaFoldDB" id="A0A6N9HN40"/>
<keyword evidence="10" id="KW-0574">Periplasm</keyword>
<evidence type="ECO:0000256" key="15">
    <source>
        <dbReference type="ARBA" id="ARBA00030833"/>
    </source>
</evidence>
<keyword evidence="12 20" id="KW-0408">Iron</keyword>
<dbReference type="GO" id="GO:0016669">
    <property type="term" value="F:oxidoreductase activity, acting on a sulfur group of donors, cytochrome as acceptor"/>
    <property type="evidence" value="ECO:0007669"/>
    <property type="project" value="InterPro"/>
</dbReference>
<dbReference type="RefSeq" id="WP_161027222.1">
    <property type="nucleotide sequence ID" value="NZ_WWCJ01000015.1"/>
</dbReference>
<evidence type="ECO:0000256" key="18">
    <source>
        <dbReference type="ARBA" id="ARBA00048077"/>
    </source>
</evidence>
<evidence type="ECO:0000256" key="14">
    <source>
        <dbReference type="ARBA" id="ARBA00030174"/>
    </source>
</evidence>
<evidence type="ECO:0000256" key="12">
    <source>
        <dbReference type="ARBA" id="ARBA00023004"/>
    </source>
</evidence>
<evidence type="ECO:0000259" key="21">
    <source>
        <dbReference type="PROSITE" id="PS51007"/>
    </source>
</evidence>
<comment type="subunit">
    <text evidence="2">Heterodimer of SoxA and SoxX.</text>
</comment>
<comment type="catalytic activity">
    <reaction evidence="19">
        <text>S-sulfanyl-L-cysteinyl-[SoxY protein] + thiosulfate + 2 Fe(III)-[cytochrome c] = S-(2-sulfodisulfanyl)-L-cysteinyl-[SoxY protein] + 2 Fe(II)-[cytochrome c] + 2 H(+)</text>
        <dbReference type="Rhea" id="RHEA:51224"/>
        <dbReference type="Rhea" id="RHEA-COMP:10350"/>
        <dbReference type="Rhea" id="RHEA-COMP:14399"/>
        <dbReference type="Rhea" id="RHEA-COMP:14689"/>
        <dbReference type="Rhea" id="RHEA-COMP:14690"/>
        <dbReference type="ChEBI" id="CHEBI:15378"/>
        <dbReference type="ChEBI" id="CHEBI:29033"/>
        <dbReference type="ChEBI" id="CHEBI:29034"/>
        <dbReference type="ChEBI" id="CHEBI:33542"/>
        <dbReference type="ChEBI" id="CHEBI:61963"/>
        <dbReference type="ChEBI" id="CHEBI:140664"/>
        <dbReference type="EC" id="2.8.5.2"/>
    </reaction>
</comment>
<dbReference type="EMBL" id="WWCJ01000015">
    <property type="protein sequence ID" value="MYN04262.1"/>
    <property type="molecule type" value="Genomic_DNA"/>
</dbReference>
<keyword evidence="8 20" id="KW-0479">Metal-binding</keyword>
<dbReference type="Pfam" id="PF21342">
    <property type="entry name" value="SoxA-TsdA_cyt-c"/>
    <property type="match status" value="2"/>
</dbReference>
<keyword evidence="5" id="KW-0813">Transport</keyword>
<dbReference type="NCBIfam" id="TIGR04484">
    <property type="entry name" value="thiosulf_SoxA"/>
    <property type="match status" value="1"/>
</dbReference>
<dbReference type="GO" id="GO:0070069">
    <property type="term" value="C:cytochrome complex"/>
    <property type="evidence" value="ECO:0007669"/>
    <property type="project" value="InterPro"/>
</dbReference>
<gene>
    <name evidence="22" type="primary">soxA</name>
    <name evidence="22" type="ORF">GTP41_19400</name>
</gene>
<comment type="subcellular location">
    <subcellularLocation>
        <location evidence="1">Periplasm</location>
    </subcellularLocation>
</comment>
<evidence type="ECO:0000256" key="8">
    <source>
        <dbReference type="ARBA" id="ARBA00022723"/>
    </source>
</evidence>
<dbReference type="GO" id="GO:0019417">
    <property type="term" value="P:sulfur oxidation"/>
    <property type="evidence" value="ECO:0007669"/>
    <property type="project" value="InterPro"/>
</dbReference>
<evidence type="ECO:0000256" key="11">
    <source>
        <dbReference type="ARBA" id="ARBA00022982"/>
    </source>
</evidence>
<evidence type="ECO:0000313" key="23">
    <source>
        <dbReference type="Proteomes" id="UP000448575"/>
    </source>
</evidence>
<dbReference type="EC" id="2.8.5.2" evidence="3"/>
<evidence type="ECO:0000256" key="9">
    <source>
        <dbReference type="ARBA" id="ARBA00022729"/>
    </source>
</evidence>
<keyword evidence="11" id="KW-0249">Electron transport</keyword>
<evidence type="ECO:0000256" key="1">
    <source>
        <dbReference type="ARBA" id="ARBA00004418"/>
    </source>
</evidence>
<evidence type="ECO:0000256" key="13">
    <source>
        <dbReference type="ARBA" id="ARBA00025746"/>
    </source>
</evidence>
<evidence type="ECO:0000313" key="22">
    <source>
        <dbReference type="EMBL" id="MYN04262.1"/>
    </source>
</evidence>
<dbReference type="InterPro" id="IPR025710">
    <property type="entry name" value="SoxA"/>
</dbReference>
<evidence type="ECO:0000256" key="3">
    <source>
        <dbReference type="ARBA" id="ARBA00012408"/>
    </source>
</evidence>
<evidence type="ECO:0000256" key="2">
    <source>
        <dbReference type="ARBA" id="ARBA00011530"/>
    </source>
</evidence>
<keyword evidence="7" id="KW-0808">Transferase</keyword>
<dbReference type="InterPro" id="IPR036909">
    <property type="entry name" value="Cyt_c-like_dom_sf"/>
</dbReference>
<comment type="caution">
    <text evidence="22">The sequence shown here is derived from an EMBL/GenBank/DDBJ whole genome shotgun (WGS) entry which is preliminary data.</text>
</comment>
<keyword evidence="23" id="KW-1185">Reference proteome</keyword>
<dbReference type="GO" id="GO:0042597">
    <property type="term" value="C:periplasmic space"/>
    <property type="evidence" value="ECO:0007669"/>
    <property type="project" value="UniProtKB-SubCell"/>
</dbReference>
<evidence type="ECO:0000256" key="6">
    <source>
        <dbReference type="ARBA" id="ARBA00022617"/>
    </source>
</evidence>
<sequence length="225" mass="24318">MSPATQAMQREDTQNPAMLWIANGQQLWHTAPKDSNGKSCAACHSDAKESMRSKAAGFPRFSAPAGKVITLSQQINQCRSNAQQAAALPQESAELLALEAYVALQSRGLPVSPSRDPQTRQAAARGQKLFTTRIGQLNLSCAQCHDNNAGKRLAGALIPQGHANAYPIYRLEWQGVGSLQRRLRNCMSGVRAEVPPYGAPDLVDLEAYLAQRAQGMPMETPGVRP</sequence>
<name>A0A6N9HN40_9BURK</name>
<evidence type="ECO:0000256" key="19">
    <source>
        <dbReference type="ARBA" id="ARBA00048423"/>
    </source>
</evidence>
<dbReference type="GO" id="GO:0016740">
    <property type="term" value="F:transferase activity"/>
    <property type="evidence" value="ECO:0007669"/>
    <property type="project" value="UniProtKB-KW"/>
</dbReference>
<reference evidence="22 23" key="1">
    <citation type="submission" date="2019-12" db="EMBL/GenBank/DDBJ databases">
        <title>Novel species isolated from a subtropical stream in China.</title>
        <authorList>
            <person name="Lu H."/>
        </authorList>
    </citation>
    <scope>NUCLEOTIDE SEQUENCE [LARGE SCALE GENOMIC DNA]</scope>
    <source>
        <strain evidence="22 23">DS3</strain>
    </source>
</reference>
<accession>A0A6N9HN40</accession>
<feature type="domain" description="Cytochrome c" evidence="21">
    <location>
        <begin position="121"/>
        <end position="213"/>
    </location>
</feature>
<protein>
    <recommendedName>
        <fullName evidence="4">L-cysteine S-thiosulfotransferase subunit SoxA</fullName>
        <ecNumber evidence="3">2.8.5.2</ecNumber>
    </recommendedName>
    <alternativeName>
        <fullName evidence="16">Protein SoxA</fullName>
    </alternativeName>
    <alternativeName>
        <fullName evidence="17">SoxAX cytochrome complex subunit A</fullName>
    </alternativeName>
    <alternativeName>
        <fullName evidence="15">Sulfur oxidizing protein A</fullName>
    </alternativeName>
    <alternativeName>
        <fullName evidence="14">Thiosulfate-oxidizing multienzyme system protein SoxA</fullName>
    </alternativeName>
</protein>
<evidence type="ECO:0000256" key="10">
    <source>
        <dbReference type="ARBA" id="ARBA00022764"/>
    </source>
</evidence>
<keyword evidence="9" id="KW-0732">Signal</keyword>
<dbReference type="InterPro" id="IPR009056">
    <property type="entry name" value="Cyt_c-like_dom"/>
</dbReference>
<evidence type="ECO:0000256" key="20">
    <source>
        <dbReference type="PROSITE-ProRule" id="PRU00433"/>
    </source>
</evidence>
<keyword evidence="6 20" id="KW-0349">Heme</keyword>
<evidence type="ECO:0000256" key="16">
    <source>
        <dbReference type="ARBA" id="ARBA00032236"/>
    </source>
</evidence>
<proteinExistence type="inferred from homology"/>
<dbReference type="Gene3D" id="1.10.760.10">
    <property type="entry name" value="Cytochrome c-like domain"/>
    <property type="match status" value="2"/>
</dbReference>
<dbReference type="SUPFAM" id="SSF46626">
    <property type="entry name" value="Cytochrome c"/>
    <property type="match status" value="2"/>
</dbReference>
<dbReference type="GO" id="GO:0009055">
    <property type="term" value="F:electron transfer activity"/>
    <property type="evidence" value="ECO:0007669"/>
    <property type="project" value="InterPro"/>
</dbReference>
<dbReference type="GO" id="GO:0020037">
    <property type="term" value="F:heme binding"/>
    <property type="evidence" value="ECO:0007669"/>
    <property type="project" value="InterPro"/>
</dbReference>
<evidence type="ECO:0000256" key="4">
    <source>
        <dbReference type="ARBA" id="ARBA00019364"/>
    </source>
</evidence>
<dbReference type="GO" id="GO:0046872">
    <property type="term" value="F:metal ion binding"/>
    <property type="evidence" value="ECO:0007669"/>
    <property type="project" value="UniProtKB-KW"/>
</dbReference>
<evidence type="ECO:0000256" key="5">
    <source>
        <dbReference type="ARBA" id="ARBA00022448"/>
    </source>
</evidence>
<comment type="similarity">
    <text evidence="13">Belongs to the SoxA family.</text>
</comment>
<organism evidence="22 23">
    <name type="scientific">Pseudoduganella guangdongensis</name>
    <dbReference type="NCBI Taxonomy" id="2692179"/>
    <lineage>
        <taxon>Bacteria</taxon>
        <taxon>Pseudomonadati</taxon>
        <taxon>Pseudomonadota</taxon>
        <taxon>Betaproteobacteria</taxon>
        <taxon>Burkholderiales</taxon>
        <taxon>Oxalobacteraceae</taxon>
        <taxon>Telluria group</taxon>
        <taxon>Pseudoduganella</taxon>
    </lineage>
</organism>